<gene>
    <name evidence="2" type="ORF">HEK616_08490</name>
</gene>
<evidence type="ECO:0000313" key="3">
    <source>
        <dbReference type="Proteomes" id="UP001059597"/>
    </source>
</evidence>
<proteinExistence type="predicted"/>
<dbReference type="EMBL" id="AP026073">
    <property type="protein sequence ID" value="BDM67362.1"/>
    <property type="molecule type" value="Genomic_DNA"/>
</dbReference>
<evidence type="ECO:0000256" key="1">
    <source>
        <dbReference type="SAM" id="MobiDB-lite"/>
    </source>
</evidence>
<evidence type="ECO:0000313" key="2">
    <source>
        <dbReference type="EMBL" id="BDM67362.1"/>
    </source>
</evidence>
<name>A0ABN6QPU0_STRNI</name>
<feature type="region of interest" description="Disordered" evidence="1">
    <location>
        <begin position="1"/>
        <end position="94"/>
    </location>
</feature>
<protein>
    <submittedName>
        <fullName evidence="2">Uncharacterized protein</fullName>
    </submittedName>
</protein>
<keyword evidence="3" id="KW-1185">Reference proteome</keyword>
<feature type="compositionally biased region" description="Basic and acidic residues" evidence="1">
    <location>
        <begin position="40"/>
        <end position="58"/>
    </location>
</feature>
<dbReference type="Proteomes" id="UP001059597">
    <property type="component" value="Chromosome"/>
</dbReference>
<accession>A0ABN6QPU0</accession>
<feature type="compositionally biased region" description="Pro residues" evidence="1">
    <location>
        <begin position="63"/>
        <end position="73"/>
    </location>
</feature>
<organism evidence="2 3">
    <name type="scientific">Streptomyces nigrescens</name>
    <dbReference type="NCBI Taxonomy" id="1920"/>
    <lineage>
        <taxon>Bacteria</taxon>
        <taxon>Bacillati</taxon>
        <taxon>Actinomycetota</taxon>
        <taxon>Actinomycetes</taxon>
        <taxon>Kitasatosporales</taxon>
        <taxon>Streptomycetaceae</taxon>
        <taxon>Streptomyces</taxon>
    </lineage>
</organism>
<reference evidence="2" key="1">
    <citation type="submission" date="2022-06" db="EMBL/GenBank/DDBJ databases">
        <title>Complete genome sequence of Streptomyces nigrescens HEK616.</title>
        <authorList>
            <person name="Asamizu S."/>
            <person name="Onaka H."/>
        </authorList>
    </citation>
    <scope>NUCLEOTIDE SEQUENCE</scope>
    <source>
        <strain evidence="2">HEK616</strain>
    </source>
</reference>
<sequence length="94" mass="10003">MTGCPRSTTGRLYDGPGSTTGPALRRVRLHDGAPLYDGPPLHDKPPLHDEPPRNDRVGSKLQPPQPRQRPPTPGKGRKGLRLGKSGSVGGGGRR</sequence>
<feature type="compositionally biased region" description="Polar residues" evidence="1">
    <location>
        <begin position="1"/>
        <end position="10"/>
    </location>
</feature>